<keyword evidence="2" id="KW-1185">Reference proteome</keyword>
<gene>
    <name evidence="1" type="ORF">PsYK624_026080</name>
</gene>
<dbReference type="EMBL" id="BPQB01000004">
    <property type="protein sequence ID" value="GJE86528.1"/>
    <property type="molecule type" value="Genomic_DNA"/>
</dbReference>
<sequence>MDARRRIAALLTSRALHGQHYDTAPPRCRVIRERQGHRLHCWRRPRRASPLLNTSTVFRARSAAAQSAAPSRYASAACSQLEARRNSFAGRTRSEPIHSTADYQPYMNEAREDWTVKTGSRCRFVCTKSSRAPSRRSRQ</sequence>
<evidence type="ECO:0000313" key="2">
    <source>
        <dbReference type="Proteomes" id="UP000703269"/>
    </source>
</evidence>
<protein>
    <submittedName>
        <fullName evidence="1">Uncharacterized protein</fullName>
    </submittedName>
</protein>
<dbReference type="Proteomes" id="UP000703269">
    <property type="component" value="Unassembled WGS sequence"/>
</dbReference>
<accession>A0A9P3G1H7</accession>
<proteinExistence type="predicted"/>
<name>A0A9P3G1H7_9APHY</name>
<organism evidence="1 2">
    <name type="scientific">Phanerochaete sordida</name>
    <dbReference type="NCBI Taxonomy" id="48140"/>
    <lineage>
        <taxon>Eukaryota</taxon>
        <taxon>Fungi</taxon>
        <taxon>Dikarya</taxon>
        <taxon>Basidiomycota</taxon>
        <taxon>Agaricomycotina</taxon>
        <taxon>Agaricomycetes</taxon>
        <taxon>Polyporales</taxon>
        <taxon>Phanerochaetaceae</taxon>
        <taxon>Phanerochaete</taxon>
    </lineage>
</organism>
<comment type="caution">
    <text evidence="1">The sequence shown here is derived from an EMBL/GenBank/DDBJ whole genome shotgun (WGS) entry which is preliminary data.</text>
</comment>
<reference evidence="1 2" key="1">
    <citation type="submission" date="2021-08" db="EMBL/GenBank/DDBJ databases">
        <title>Draft Genome Sequence of Phanerochaete sordida strain YK-624.</title>
        <authorList>
            <person name="Mori T."/>
            <person name="Dohra H."/>
            <person name="Suzuki T."/>
            <person name="Kawagishi H."/>
            <person name="Hirai H."/>
        </authorList>
    </citation>
    <scope>NUCLEOTIDE SEQUENCE [LARGE SCALE GENOMIC DNA]</scope>
    <source>
        <strain evidence="1 2">YK-624</strain>
    </source>
</reference>
<dbReference type="AlphaFoldDB" id="A0A9P3G1H7"/>
<evidence type="ECO:0000313" key="1">
    <source>
        <dbReference type="EMBL" id="GJE86528.1"/>
    </source>
</evidence>